<dbReference type="GO" id="GO:0030246">
    <property type="term" value="F:carbohydrate binding"/>
    <property type="evidence" value="ECO:0007669"/>
    <property type="project" value="InterPro"/>
</dbReference>
<feature type="region of interest" description="Disordered" evidence="1">
    <location>
        <begin position="603"/>
        <end position="632"/>
    </location>
</feature>
<dbReference type="OMA" id="ADCDPNP"/>
<dbReference type="RefSeq" id="XP_002293119.1">
    <property type="nucleotide sequence ID" value="XM_002293083.1"/>
</dbReference>
<feature type="region of interest" description="Disordered" evidence="1">
    <location>
        <begin position="744"/>
        <end position="771"/>
    </location>
</feature>
<sequence>MISNSILALGFITATSHASASSESVLGVSRHRQTSNDPIVCSTNGNPQSYTHTIPTINLSTSSSGSLRPNIDGIISPNEYDAFLSLPMYNAGKNAVEGEPSIATSYIAYDCSIQTLCVGTVLNQDFLDANTNAEVWETNAHSWVELDDEVEAFKHSETGINRGRNSSFQFRYVHKENDSTYTIGYEGCWSSATLSENSYITVHFDITDKDSEGANAKTTATGFAIGSARSPKGYDICIERASCSDATSYPSKAPTRGGDSPFVSEAPTKAPSSRPTSSPSRSPVRSGGDSITSSPTNPVCQEPRDGCGTSDQSRTFDDRNCQCICEPNWCIDESTGSCTVDCTQTASPTSSPTNPVCQEPRDGCGTSDQSRTFDDRNCQCICEPNWCIDESTGACTIDCRPTSRPSKSPTSSPVAAPTSSPVCQGREPDRGCENGSWDDRSCQCICQEHFGVDADGKCTIYNPPTTSPSASPSKKPVTSAPTASPTSSPVCQEPAAGCGRGTWVERDCLCSCDRDWCLDDRTGSCDIDCAPTSSPSASPTSHPSVSPTSSPVAAPTSSPVCQGREPDRGCENGSWDDRSCQCICQEHYGIDADGKCTIYNPPTTSPSASPSKKPVTSAPTASPTSSPVCQEPAAGCGRGTWVERDCLCSCDRDWCLDDRTGSCDIDCAPTSSPSASPSSRPITSAPTRPVETNRPSVSPTSSPICHVPSGGCGVNAREWDQNNCQCICDEHYFTDANGQCTIHNPPTISPSSSPTSEPSALPSSRPISSSPTVCQEPSGGCGSNEEWIRESCECQCLRDYCLDGNNNCIPCNAGDTPNPTSTPSKRPIEDTCTEPSDGCTHGFWDRDTCQCSCETNWCTCPDSGKCVVSCPEPTASPTPAQDEPFGGCAHGEWNPLIRSCDCQANWCLCDEAKTCSVHCPTTPTVSPIENDNDRSDTNAPSKRPTEFPTIDWDAEMCVNGVWNCDTRRCECDSGFCHTNGNPNAKCTEVCSDNDNPPDVGADDPSYALACSQDLVEFCTSDTTTAIVRECTITPSGGFVGTIDLACGEVSRLGIGCSTSTPSLTFSGTVPQTFNAIMTGTSSVGNGSMGVYGVYSSVVTSAEIRATVSECTCPPPVNGCATGSTWDSSSCECQCNTGLCLENGVCGICTGNEDPPDIGNEIVGPCYDEWRDSVDYRSGDIVTGEDGKNYMCDYQYFQYCNWAEFVPGTDAYPDYSAMAWTEVSVCSTPDGCPSVFDPNRFTYTNGDQVTIDSVVFECNNSNGACFQDGYEPYSVVGHEVWKVVAECSASTPAVSPQCPRSFSSSETAYVIGDKVSHNGVVYECKTANGWCTSSGYEPYSSLWSQAWNVIGNCSVRRGLRKSVI</sequence>
<feature type="region of interest" description="Disordered" evidence="1">
    <location>
        <begin position="246"/>
        <end position="306"/>
    </location>
</feature>
<dbReference type="HOGENOM" id="CLU_256882_0_0_1"/>
<keyword evidence="2" id="KW-0732">Signal</keyword>
<dbReference type="InterPro" id="IPR003610">
    <property type="entry name" value="CBM5/12"/>
</dbReference>
<dbReference type="GO" id="GO:0004553">
    <property type="term" value="F:hydrolase activity, hydrolyzing O-glycosyl compounds"/>
    <property type="evidence" value="ECO:0007669"/>
    <property type="project" value="InterPro"/>
</dbReference>
<protein>
    <recommendedName>
        <fullName evidence="3">Chitin-binding type-3 domain-containing protein</fullName>
    </recommendedName>
</protein>
<feature type="compositionally biased region" description="Low complexity" evidence="1">
    <location>
        <begin position="603"/>
        <end position="628"/>
    </location>
</feature>
<organism evidence="4 5">
    <name type="scientific">Thalassiosira pseudonana</name>
    <name type="common">Marine diatom</name>
    <name type="synonym">Cyclotella nana</name>
    <dbReference type="NCBI Taxonomy" id="35128"/>
    <lineage>
        <taxon>Eukaryota</taxon>
        <taxon>Sar</taxon>
        <taxon>Stramenopiles</taxon>
        <taxon>Ochrophyta</taxon>
        <taxon>Bacillariophyta</taxon>
        <taxon>Coscinodiscophyceae</taxon>
        <taxon>Thalassiosirophycidae</taxon>
        <taxon>Thalassiosirales</taxon>
        <taxon>Thalassiosiraceae</taxon>
        <taxon>Thalassiosira</taxon>
    </lineage>
</organism>
<feature type="compositionally biased region" description="Low complexity" evidence="1">
    <location>
        <begin position="402"/>
        <end position="422"/>
    </location>
</feature>
<dbReference type="GeneID" id="7449358"/>
<feature type="compositionally biased region" description="Low complexity" evidence="1">
    <location>
        <begin position="669"/>
        <end position="689"/>
    </location>
</feature>
<feature type="region of interest" description="Disordered" evidence="1">
    <location>
        <begin position="402"/>
        <end position="428"/>
    </location>
</feature>
<dbReference type="KEGG" id="tps:THAPSDRAFT_8934"/>
<feature type="region of interest" description="Disordered" evidence="1">
    <location>
        <begin position="669"/>
        <end position="702"/>
    </location>
</feature>
<feature type="compositionally biased region" description="Low complexity" evidence="1">
    <location>
        <begin position="465"/>
        <end position="490"/>
    </location>
</feature>
<dbReference type="GO" id="GO:0005576">
    <property type="term" value="C:extracellular region"/>
    <property type="evidence" value="ECO:0007669"/>
    <property type="project" value="InterPro"/>
</dbReference>
<dbReference type="Gene3D" id="2.10.10.20">
    <property type="entry name" value="Carbohydrate-binding module superfamily 5/12"/>
    <property type="match status" value="1"/>
</dbReference>
<dbReference type="EMBL" id="CM000647">
    <property type="protein sequence ID" value="EED89580.1"/>
    <property type="molecule type" value="Genomic_DNA"/>
</dbReference>
<dbReference type="InParanoid" id="B8C9X0"/>
<feature type="region of interest" description="Disordered" evidence="1">
    <location>
        <begin position="465"/>
        <end position="494"/>
    </location>
</feature>
<feature type="compositionally biased region" description="Polar residues" evidence="1">
    <location>
        <begin position="289"/>
        <end position="299"/>
    </location>
</feature>
<dbReference type="SMART" id="SM00495">
    <property type="entry name" value="ChtBD3"/>
    <property type="match status" value="2"/>
</dbReference>
<gene>
    <name evidence="4" type="ORF">THAPSDRAFT_8934</name>
</gene>
<dbReference type="PANTHER" id="PTHR48148">
    <property type="entry name" value="KERATINOCYTE PROLINE-RICH PROTEIN"/>
    <property type="match status" value="1"/>
</dbReference>
<dbReference type="GO" id="GO:0005975">
    <property type="term" value="P:carbohydrate metabolic process"/>
    <property type="evidence" value="ECO:0007669"/>
    <property type="project" value="InterPro"/>
</dbReference>
<dbReference type="PANTHER" id="PTHR48148:SF2">
    <property type="entry name" value="PA14 DOMAIN-CONTAINING PROTEIN"/>
    <property type="match status" value="1"/>
</dbReference>
<feature type="compositionally biased region" description="Polar residues" evidence="1">
    <location>
        <begin position="693"/>
        <end position="702"/>
    </location>
</feature>
<feature type="domain" description="Chitin-binding type-3" evidence="3">
    <location>
        <begin position="1303"/>
        <end position="1345"/>
    </location>
</feature>
<evidence type="ECO:0000313" key="5">
    <source>
        <dbReference type="Proteomes" id="UP000001449"/>
    </source>
</evidence>
<dbReference type="PaxDb" id="35128-Thaps8934"/>
<accession>B8C9X0</accession>
<evidence type="ECO:0000259" key="3">
    <source>
        <dbReference type="SMART" id="SM00495"/>
    </source>
</evidence>
<dbReference type="Proteomes" id="UP000001449">
    <property type="component" value="Chromosome 12"/>
</dbReference>
<feature type="compositionally biased region" description="Low complexity" evidence="1">
    <location>
        <begin position="271"/>
        <end position="286"/>
    </location>
</feature>
<feature type="chain" id="PRO_5002866420" description="Chitin-binding type-3 domain-containing protein" evidence="2">
    <location>
        <begin position="21"/>
        <end position="1363"/>
    </location>
</feature>
<keyword evidence="5" id="KW-1185">Reference proteome</keyword>
<feature type="compositionally biased region" description="Low complexity" evidence="1">
    <location>
        <begin position="533"/>
        <end position="560"/>
    </location>
</feature>
<dbReference type="CDD" id="cd12215">
    <property type="entry name" value="ChiC_BD"/>
    <property type="match status" value="1"/>
</dbReference>
<reference evidence="4 5" key="1">
    <citation type="journal article" date="2004" name="Science">
        <title>The genome of the diatom Thalassiosira pseudonana: ecology, evolution, and metabolism.</title>
        <authorList>
            <person name="Armbrust E.V."/>
            <person name="Berges J.A."/>
            <person name="Bowler C."/>
            <person name="Green B.R."/>
            <person name="Martinez D."/>
            <person name="Putnam N.H."/>
            <person name="Zhou S."/>
            <person name="Allen A.E."/>
            <person name="Apt K.E."/>
            <person name="Bechner M."/>
            <person name="Brzezinski M.A."/>
            <person name="Chaal B.K."/>
            <person name="Chiovitti A."/>
            <person name="Davis A.K."/>
            <person name="Demarest M.S."/>
            <person name="Detter J.C."/>
            <person name="Glavina T."/>
            <person name="Goodstein D."/>
            <person name="Hadi M.Z."/>
            <person name="Hellsten U."/>
            <person name="Hildebrand M."/>
            <person name="Jenkins B.D."/>
            <person name="Jurka J."/>
            <person name="Kapitonov V.V."/>
            <person name="Kroger N."/>
            <person name="Lau W.W."/>
            <person name="Lane T.W."/>
            <person name="Larimer F.W."/>
            <person name="Lippmeier J.C."/>
            <person name="Lucas S."/>
            <person name="Medina M."/>
            <person name="Montsant A."/>
            <person name="Obornik M."/>
            <person name="Parker M.S."/>
            <person name="Palenik B."/>
            <person name="Pazour G.J."/>
            <person name="Richardson P.M."/>
            <person name="Rynearson T.A."/>
            <person name="Saito M.A."/>
            <person name="Schwartz D.C."/>
            <person name="Thamatrakoln K."/>
            <person name="Valentin K."/>
            <person name="Vardi A."/>
            <person name="Wilkerson F.P."/>
            <person name="Rokhsar D.S."/>
        </authorList>
    </citation>
    <scope>NUCLEOTIDE SEQUENCE [LARGE SCALE GENOMIC DNA]</scope>
    <source>
        <strain evidence="4 5">CCMP1335</strain>
    </source>
</reference>
<evidence type="ECO:0000256" key="2">
    <source>
        <dbReference type="SAM" id="SignalP"/>
    </source>
</evidence>
<evidence type="ECO:0000256" key="1">
    <source>
        <dbReference type="SAM" id="MobiDB-lite"/>
    </source>
</evidence>
<feature type="region of interest" description="Disordered" evidence="1">
    <location>
        <begin position="533"/>
        <end position="566"/>
    </location>
</feature>
<name>B8C9X0_THAPS</name>
<evidence type="ECO:0000313" key="4">
    <source>
        <dbReference type="EMBL" id="EED89580.1"/>
    </source>
</evidence>
<proteinExistence type="predicted"/>
<feature type="compositionally biased region" description="Low complexity" evidence="1">
    <location>
        <begin position="745"/>
        <end position="771"/>
    </location>
</feature>
<feature type="signal peptide" evidence="2">
    <location>
        <begin position="1"/>
        <end position="20"/>
    </location>
</feature>
<reference evidence="4 5" key="2">
    <citation type="journal article" date="2008" name="Nature">
        <title>The Phaeodactylum genome reveals the evolutionary history of diatom genomes.</title>
        <authorList>
            <person name="Bowler C."/>
            <person name="Allen A.E."/>
            <person name="Badger J.H."/>
            <person name="Grimwood J."/>
            <person name="Jabbari K."/>
            <person name="Kuo A."/>
            <person name="Maheswari U."/>
            <person name="Martens C."/>
            <person name="Maumus F."/>
            <person name="Otillar R.P."/>
            <person name="Rayko E."/>
            <person name="Salamov A."/>
            <person name="Vandepoele K."/>
            <person name="Beszteri B."/>
            <person name="Gruber A."/>
            <person name="Heijde M."/>
            <person name="Katinka M."/>
            <person name="Mock T."/>
            <person name="Valentin K."/>
            <person name="Verret F."/>
            <person name="Berges J.A."/>
            <person name="Brownlee C."/>
            <person name="Cadoret J.P."/>
            <person name="Chiovitti A."/>
            <person name="Choi C.J."/>
            <person name="Coesel S."/>
            <person name="De Martino A."/>
            <person name="Detter J.C."/>
            <person name="Durkin C."/>
            <person name="Falciatore A."/>
            <person name="Fournet J."/>
            <person name="Haruta M."/>
            <person name="Huysman M.J."/>
            <person name="Jenkins B.D."/>
            <person name="Jiroutova K."/>
            <person name="Jorgensen R.E."/>
            <person name="Joubert Y."/>
            <person name="Kaplan A."/>
            <person name="Kroger N."/>
            <person name="Kroth P.G."/>
            <person name="La Roche J."/>
            <person name="Lindquist E."/>
            <person name="Lommer M."/>
            <person name="Martin-Jezequel V."/>
            <person name="Lopez P.J."/>
            <person name="Lucas S."/>
            <person name="Mangogna M."/>
            <person name="McGinnis K."/>
            <person name="Medlin L.K."/>
            <person name="Montsant A."/>
            <person name="Oudot-Le Secq M.P."/>
            <person name="Napoli C."/>
            <person name="Obornik M."/>
            <person name="Parker M.S."/>
            <person name="Petit J.L."/>
            <person name="Porcel B.M."/>
            <person name="Poulsen N."/>
            <person name="Robison M."/>
            <person name="Rychlewski L."/>
            <person name="Rynearson T.A."/>
            <person name="Schmutz J."/>
            <person name="Shapiro H."/>
            <person name="Siaut M."/>
            <person name="Stanley M."/>
            <person name="Sussman M.R."/>
            <person name="Taylor A.R."/>
            <person name="Vardi A."/>
            <person name="von Dassow P."/>
            <person name="Vyverman W."/>
            <person name="Willis A."/>
            <person name="Wyrwicz L.S."/>
            <person name="Rokhsar D.S."/>
            <person name="Weissenbach J."/>
            <person name="Armbrust E.V."/>
            <person name="Green B.R."/>
            <person name="Van de Peer Y."/>
            <person name="Grigoriev I.V."/>
        </authorList>
    </citation>
    <scope>NUCLEOTIDE SEQUENCE [LARGE SCALE GENOMIC DNA]</scope>
    <source>
        <strain evidence="4 5">CCMP1335</strain>
    </source>
</reference>
<feature type="domain" description="Chitin-binding type-3" evidence="3">
    <location>
        <begin position="1166"/>
        <end position="1222"/>
    </location>
</feature>